<keyword evidence="15" id="KW-1185">Reference proteome</keyword>
<dbReference type="GO" id="GO:0061630">
    <property type="term" value="F:ubiquitin protein ligase activity"/>
    <property type="evidence" value="ECO:0007669"/>
    <property type="project" value="UniProtKB-UniRule"/>
</dbReference>
<comment type="function">
    <text evidence="11">E3 ubiquitin-protein ligase.</text>
</comment>
<comment type="subcellular location">
    <subcellularLocation>
        <location evidence="2">Endomembrane system</location>
    </subcellularLocation>
    <subcellularLocation>
        <location evidence="11">Endoplasmic reticulum membrane</location>
        <topology evidence="11">Single-pass type IV membrane protein</topology>
    </subcellularLocation>
</comment>
<dbReference type="GO" id="GO:0008270">
    <property type="term" value="F:zinc ion binding"/>
    <property type="evidence" value="ECO:0007669"/>
    <property type="project" value="UniProtKB-KW"/>
</dbReference>
<evidence type="ECO:0000259" key="13">
    <source>
        <dbReference type="PROSITE" id="PS50089"/>
    </source>
</evidence>
<dbReference type="GO" id="GO:0005789">
    <property type="term" value="C:endoplasmic reticulum membrane"/>
    <property type="evidence" value="ECO:0007669"/>
    <property type="project" value="UniProtKB-SubCell"/>
</dbReference>
<dbReference type="Proteomes" id="UP000834106">
    <property type="component" value="Chromosome 23"/>
</dbReference>
<feature type="domain" description="RING-type" evidence="13">
    <location>
        <begin position="96"/>
        <end position="137"/>
    </location>
</feature>
<reference evidence="14" key="1">
    <citation type="submission" date="2023-05" db="EMBL/GenBank/DDBJ databases">
        <authorList>
            <person name="Huff M."/>
        </authorList>
    </citation>
    <scope>NUCLEOTIDE SEQUENCE</scope>
</reference>
<dbReference type="PROSITE" id="PS50089">
    <property type="entry name" value="ZF_RING_2"/>
    <property type="match status" value="1"/>
</dbReference>
<proteinExistence type="predicted"/>
<dbReference type="InterPro" id="IPR013083">
    <property type="entry name" value="Znf_RING/FYVE/PHD"/>
</dbReference>
<evidence type="ECO:0000256" key="10">
    <source>
        <dbReference type="PROSITE-ProRule" id="PRU00175"/>
    </source>
</evidence>
<evidence type="ECO:0000256" key="11">
    <source>
        <dbReference type="RuleBase" id="RU369090"/>
    </source>
</evidence>
<evidence type="ECO:0000256" key="2">
    <source>
        <dbReference type="ARBA" id="ARBA00004308"/>
    </source>
</evidence>
<keyword evidence="6 10" id="KW-0863">Zinc-finger</keyword>
<keyword evidence="5 11" id="KW-0479">Metal-binding</keyword>
<dbReference type="InterPro" id="IPR001841">
    <property type="entry name" value="Znf_RING"/>
</dbReference>
<evidence type="ECO:0000256" key="8">
    <source>
        <dbReference type="ARBA" id="ARBA00022833"/>
    </source>
</evidence>
<dbReference type="AlphaFoldDB" id="A0AAD2AFU1"/>
<comment type="catalytic activity">
    <reaction evidence="1 11">
        <text>S-ubiquitinyl-[E2 ubiquitin-conjugating enzyme]-L-cysteine + [acceptor protein]-L-lysine = [E2 ubiquitin-conjugating enzyme]-L-cysteine + N(6)-ubiquitinyl-[acceptor protein]-L-lysine.</text>
        <dbReference type="EC" id="2.3.2.27"/>
    </reaction>
</comment>
<dbReference type="FunFam" id="3.30.40.10:FF:000365">
    <property type="entry name" value="Zinc finger family protein"/>
    <property type="match status" value="1"/>
</dbReference>
<dbReference type="SUPFAM" id="SSF57850">
    <property type="entry name" value="RING/U-box"/>
    <property type="match status" value="1"/>
</dbReference>
<dbReference type="EC" id="2.3.2.27" evidence="11"/>
<evidence type="ECO:0000256" key="5">
    <source>
        <dbReference type="ARBA" id="ARBA00022723"/>
    </source>
</evidence>
<name>A0AAD2AFU1_9LAMI</name>
<dbReference type="InterPro" id="IPR045103">
    <property type="entry name" value="RNF5/RNF185-like"/>
</dbReference>
<protein>
    <recommendedName>
        <fullName evidence="11">E3 ubiquitin-protein ligase RMA</fullName>
        <ecNumber evidence="11">2.3.2.27</ecNumber>
    </recommendedName>
    <alternativeName>
        <fullName evidence="11">Protein RING membrane-anchor</fullName>
    </alternativeName>
    <alternativeName>
        <fullName evidence="11">RING-type E3 ubiquitin transferase RMA</fullName>
    </alternativeName>
</protein>
<feature type="compositionally biased region" description="Basic and acidic residues" evidence="12">
    <location>
        <begin position="368"/>
        <end position="383"/>
    </location>
</feature>
<dbReference type="GO" id="GO:0006511">
    <property type="term" value="P:ubiquitin-dependent protein catabolic process"/>
    <property type="evidence" value="ECO:0007669"/>
    <property type="project" value="UniProtKB-UniRule"/>
</dbReference>
<evidence type="ECO:0000256" key="6">
    <source>
        <dbReference type="ARBA" id="ARBA00022771"/>
    </source>
</evidence>
<evidence type="ECO:0000313" key="14">
    <source>
        <dbReference type="EMBL" id="CAI9787574.1"/>
    </source>
</evidence>
<evidence type="ECO:0000256" key="4">
    <source>
        <dbReference type="ARBA" id="ARBA00022679"/>
    </source>
</evidence>
<comment type="domain">
    <text evidence="11">The RING-type zinc finger domain is responsible for E3 ligase activity.</text>
</comment>
<evidence type="ECO:0000256" key="7">
    <source>
        <dbReference type="ARBA" id="ARBA00022786"/>
    </source>
</evidence>
<dbReference type="InterPro" id="IPR027370">
    <property type="entry name" value="Znf-RING_euk"/>
</dbReference>
<comment type="pathway">
    <text evidence="3 11">Protein modification; protein ubiquitination.</text>
</comment>
<evidence type="ECO:0000256" key="9">
    <source>
        <dbReference type="ARBA" id="ARBA00023136"/>
    </source>
</evidence>
<feature type="region of interest" description="Disordered" evidence="12">
    <location>
        <begin position="363"/>
        <end position="391"/>
    </location>
</feature>
<dbReference type="PANTHER" id="PTHR12313">
    <property type="entry name" value="E3 UBIQUITIN-PROTEIN LIGASE RNF5-RELATED"/>
    <property type="match status" value="1"/>
</dbReference>
<keyword evidence="11" id="KW-0256">Endoplasmic reticulum</keyword>
<evidence type="ECO:0000256" key="12">
    <source>
        <dbReference type="SAM" id="MobiDB-lite"/>
    </source>
</evidence>
<accession>A0AAD2AFU1</accession>
<gene>
    <name evidence="14" type="ORF">FPE_LOCUS35004</name>
</gene>
<keyword evidence="7 11" id="KW-0833">Ubl conjugation pathway</keyword>
<evidence type="ECO:0000313" key="15">
    <source>
        <dbReference type="Proteomes" id="UP000834106"/>
    </source>
</evidence>
<dbReference type="InterPro" id="IPR017907">
    <property type="entry name" value="Znf_RING_CS"/>
</dbReference>
<dbReference type="Pfam" id="PF13445">
    <property type="entry name" value="zf-RING_UBOX"/>
    <property type="match status" value="1"/>
</dbReference>
<dbReference type="CDD" id="cd16745">
    <property type="entry name" value="RING-HC_AtRMA-like"/>
    <property type="match status" value="1"/>
</dbReference>
<evidence type="ECO:0000256" key="1">
    <source>
        <dbReference type="ARBA" id="ARBA00000900"/>
    </source>
</evidence>
<dbReference type="PROSITE" id="PS00518">
    <property type="entry name" value="ZF_RING_1"/>
    <property type="match status" value="1"/>
</dbReference>
<dbReference type="SMART" id="SM00184">
    <property type="entry name" value="RING"/>
    <property type="match status" value="1"/>
</dbReference>
<keyword evidence="9" id="KW-0472">Membrane</keyword>
<keyword evidence="4 11" id="KW-0808">Transferase</keyword>
<dbReference type="EMBL" id="OU503058">
    <property type="protein sequence ID" value="CAI9787574.1"/>
    <property type="molecule type" value="Genomic_DNA"/>
</dbReference>
<keyword evidence="8 11" id="KW-0862">Zinc</keyword>
<organism evidence="14 15">
    <name type="scientific">Fraxinus pennsylvanica</name>
    <dbReference type="NCBI Taxonomy" id="56036"/>
    <lineage>
        <taxon>Eukaryota</taxon>
        <taxon>Viridiplantae</taxon>
        <taxon>Streptophyta</taxon>
        <taxon>Embryophyta</taxon>
        <taxon>Tracheophyta</taxon>
        <taxon>Spermatophyta</taxon>
        <taxon>Magnoliopsida</taxon>
        <taxon>eudicotyledons</taxon>
        <taxon>Gunneridae</taxon>
        <taxon>Pentapetalae</taxon>
        <taxon>asterids</taxon>
        <taxon>lamiids</taxon>
        <taxon>Lamiales</taxon>
        <taxon>Oleaceae</taxon>
        <taxon>Oleeae</taxon>
        <taxon>Fraxinus</taxon>
    </lineage>
</organism>
<dbReference type="Gene3D" id="3.30.40.10">
    <property type="entry name" value="Zinc/RING finger domain, C3HC4 (zinc finger)"/>
    <property type="match status" value="1"/>
</dbReference>
<evidence type="ECO:0000256" key="3">
    <source>
        <dbReference type="ARBA" id="ARBA00004906"/>
    </source>
</evidence>
<feature type="region of interest" description="Disordered" evidence="12">
    <location>
        <begin position="22"/>
        <end position="52"/>
    </location>
</feature>
<sequence length="391" mass="43693">MADETSAAVNFDLNLRPLENWGDATEPGSGSYPNSAFELSGENRLQPGEGSMTAEARNNEVAKTLENGNACLEDEALRKEEDGEKNNGVEGSFFDCNICLELAKDPVVTCCGHLFCWPCLYRWLHYHSYAKECPVCKGEVTTKNVTPIFGSGNIIREHDVDSRLNDIPLRPQASRVESWRQINQRTASIIPMEEMIEHLGSTFELSQESVQNQSRNSSGPRESHVRFNSFLNRFMTFRGMRSERRAALPLVDMVDLTESSPANNELRASRLSSYLRHRSNSNRAATLPSLLSGLSSDEIQAAGWLAEGSYLENNPIERNQEQAPAVDDRDSVSSIAAAIRSESQTVDNAIEIDSRALLFTPSSRTRRRNDTSRTSDVDSGDSRARRRRRLN</sequence>